<evidence type="ECO:0000313" key="8">
    <source>
        <dbReference type="EMBL" id="CAD8245961.1"/>
    </source>
</evidence>
<evidence type="ECO:0000259" key="7">
    <source>
        <dbReference type="PROSITE" id="PS50102"/>
    </source>
</evidence>
<evidence type="ECO:0000256" key="5">
    <source>
        <dbReference type="ARBA" id="ARBA00023242"/>
    </source>
</evidence>
<organism evidence="8">
    <name type="scientific">Prasinoderma coloniale</name>
    <dbReference type="NCBI Taxonomy" id="156133"/>
    <lineage>
        <taxon>Eukaryota</taxon>
        <taxon>Viridiplantae</taxon>
        <taxon>Prasinodermophyta</taxon>
        <taxon>Prasinodermophyceae</taxon>
        <taxon>Prasinodermales</taxon>
        <taxon>Prasinodermaceae</taxon>
        <taxon>Prasinoderma</taxon>
    </lineage>
</organism>
<feature type="domain" description="RRM" evidence="7">
    <location>
        <begin position="24"/>
        <end position="99"/>
    </location>
</feature>
<dbReference type="InterPro" id="IPR051847">
    <property type="entry name" value="RNA_proc/Spliceosome_comp"/>
</dbReference>
<protein>
    <recommendedName>
        <fullName evidence="7">RRM domain-containing protein</fullName>
    </recommendedName>
</protein>
<sequence>MSAVPGGFAGTRAAGKRLAPEVNRILSVRNLPFKVTAEQIYEIFGKYGAVRQVRLGCERETKGRAFVVYEDIHDAKNACEHLSGYSVGNRYLIVTYHQPAKAQKAQDARKKEMEVEALRKMAEEVEGR</sequence>
<dbReference type="GO" id="GO:0003723">
    <property type="term" value="F:RNA binding"/>
    <property type="evidence" value="ECO:0007669"/>
    <property type="project" value="UniProtKB-UniRule"/>
</dbReference>
<gene>
    <name evidence="8" type="ORF">PCOL08062_LOCUS9425</name>
</gene>
<dbReference type="SUPFAM" id="SSF54928">
    <property type="entry name" value="RNA-binding domain, RBD"/>
    <property type="match status" value="1"/>
</dbReference>
<dbReference type="Gene3D" id="3.30.70.330">
    <property type="match status" value="1"/>
</dbReference>
<dbReference type="InterPro" id="IPR035979">
    <property type="entry name" value="RBD_domain_sf"/>
</dbReference>
<keyword evidence="2" id="KW-0507">mRNA processing</keyword>
<evidence type="ECO:0000256" key="4">
    <source>
        <dbReference type="ARBA" id="ARBA00023187"/>
    </source>
</evidence>
<keyword evidence="5" id="KW-0539">Nucleus</keyword>
<dbReference type="Pfam" id="PF00076">
    <property type="entry name" value="RRM_1"/>
    <property type="match status" value="1"/>
</dbReference>
<keyword evidence="3 6" id="KW-0694">RNA-binding</keyword>
<dbReference type="FunFam" id="3.30.70.330:FF:000604">
    <property type="entry name" value="Splicing factor 3B, subunit 6"/>
    <property type="match status" value="1"/>
</dbReference>
<dbReference type="InterPro" id="IPR034150">
    <property type="entry name" value="SF3B6_RRM"/>
</dbReference>
<dbReference type="EMBL" id="HBDZ01012274">
    <property type="protein sequence ID" value="CAD8245961.1"/>
    <property type="molecule type" value="Transcribed_RNA"/>
</dbReference>
<dbReference type="InterPro" id="IPR000504">
    <property type="entry name" value="RRM_dom"/>
</dbReference>
<evidence type="ECO:0000256" key="1">
    <source>
        <dbReference type="ARBA" id="ARBA00004123"/>
    </source>
</evidence>
<dbReference type="AlphaFoldDB" id="A0A7R9Y4M7"/>
<dbReference type="InterPro" id="IPR012677">
    <property type="entry name" value="Nucleotide-bd_a/b_plait_sf"/>
</dbReference>
<evidence type="ECO:0000256" key="2">
    <source>
        <dbReference type="ARBA" id="ARBA00022664"/>
    </source>
</evidence>
<keyword evidence="4" id="KW-0508">mRNA splicing</keyword>
<reference evidence="8" key="1">
    <citation type="submission" date="2021-01" db="EMBL/GenBank/DDBJ databases">
        <authorList>
            <person name="Corre E."/>
            <person name="Pelletier E."/>
            <person name="Niang G."/>
            <person name="Scheremetjew M."/>
            <person name="Finn R."/>
            <person name="Kale V."/>
            <person name="Holt S."/>
            <person name="Cochrane G."/>
            <person name="Meng A."/>
            <person name="Brown T."/>
            <person name="Cohen L."/>
        </authorList>
    </citation>
    <scope>NUCLEOTIDE SEQUENCE</scope>
    <source>
        <strain evidence="8">CCMP1413</strain>
    </source>
</reference>
<comment type="subcellular location">
    <subcellularLocation>
        <location evidence="1">Nucleus</location>
    </subcellularLocation>
</comment>
<evidence type="ECO:0000256" key="6">
    <source>
        <dbReference type="PROSITE-ProRule" id="PRU00176"/>
    </source>
</evidence>
<dbReference type="GO" id="GO:0000398">
    <property type="term" value="P:mRNA splicing, via spliceosome"/>
    <property type="evidence" value="ECO:0007669"/>
    <property type="project" value="TreeGrafter"/>
</dbReference>
<accession>A0A7R9Y4M7</accession>
<dbReference type="CDD" id="cd12241">
    <property type="entry name" value="RRM_SF3B14"/>
    <property type="match status" value="1"/>
</dbReference>
<dbReference type="GO" id="GO:0071013">
    <property type="term" value="C:catalytic step 2 spliceosome"/>
    <property type="evidence" value="ECO:0007669"/>
    <property type="project" value="TreeGrafter"/>
</dbReference>
<dbReference type="PANTHER" id="PTHR45880:SF1">
    <property type="entry name" value="RNA-BINDING MOTIF PROTEIN, X-LINKED 2"/>
    <property type="match status" value="1"/>
</dbReference>
<dbReference type="PANTHER" id="PTHR45880">
    <property type="entry name" value="RNA-BINDING MOTIF PROTEIN, X-LINKED 2"/>
    <property type="match status" value="1"/>
</dbReference>
<name>A0A7R9Y4M7_9VIRI</name>
<dbReference type="SMART" id="SM00360">
    <property type="entry name" value="RRM"/>
    <property type="match status" value="1"/>
</dbReference>
<dbReference type="PROSITE" id="PS50102">
    <property type="entry name" value="RRM"/>
    <property type="match status" value="1"/>
</dbReference>
<dbReference type="GO" id="GO:0005686">
    <property type="term" value="C:U2 snRNP"/>
    <property type="evidence" value="ECO:0007669"/>
    <property type="project" value="TreeGrafter"/>
</dbReference>
<proteinExistence type="predicted"/>
<dbReference type="GO" id="GO:0071011">
    <property type="term" value="C:precatalytic spliceosome"/>
    <property type="evidence" value="ECO:0007669"/>
    <property type="project" value="TreeGrafter"/>
</dbReference>
<evidence type="ECO:0000256" key="3">
    <source>
        <dbReference type="ARBA" id="ARBA00022884"/>
    </source>
</evidence>